<comment type="caution">
    <text evidence="3">The sequence shown here is derived from an EMBL/GenBank/DDBJ whole genome shotgun (WGS) entry which is preliminary data.</text>
</comment>
<name>A0A4Z1KXK0_9HELO</name>
<keyword evidence="2" id="KW-0472">Membrane</keyword>
<protein>
    <submittedName>
        <fullName evidence="3">Uncharacterized protein</fullName>
    </submittedName>
</protein>
<dbReference type="PANTHER" id="PTHR35041:SF3">
    <property type="entry name" value="FORMYLMETHIONINE DEFORMYLASE-LIKE PROTEIN"/>
    <property type="match status" value="1"/>
</dbReference>
<proteinExistence type="predicted"/>
<evidence type="ECO:0000256" key="2">
    <source>
        <dbReference type="SAM" id="Phobius"/>
    </source>
</evidence>
<evidence type="ECO:0000256" key="1">
    <source>
        <dbReference type="SAM" id="MobiDB-lite"/>
    </source>
</evidence>
<feature type="compositionally biased region" description="Basic and acidic residues" evidence="1">
    <location>
        <begin position="351"/>
        <end position="362"/>
    </location>
</feature>
<reference evidence="3 4" key="1">
    <citation type="submission" date="2017-12" db="EMBL/GenBank/DDBJ databases">
        <title>Comparative genomics of Botrytis spp.</title>
        <authorList>
            <person name="Valero-Jimenez C.A."/>
            <person name="Tapia P."/>
            <person name="Veloso J."/>
            <person name="Silva-Moreno E."/>
            <person name="Staats M."/>
            <person name="Valdes J.H."/>
            <person name="Van Kan J.A.L."/>
        </authorList>
    </citation>
    <scope>NUCLEOTIDE SEQUENCE [LARGE SCALE GENOMIC DNA]</scope>
    <source>
        <strain evidence="3 4">MUCL3349</strain>
    </source>
</reference>
<dbReference type="OrthoDB" id="5340195at2759"/>
<dbReference type="AlphaFoldDB" id="A0A4Z1KXK0"/>
<dbReference type="Proteomes" id="UP000297280">
    <property type="component" value="Unassembled WGS sequence"/>
</dbReference>
<gene>
    <name evidence="3" type="ORF">BPOR_0117g00220</name>
</gene>
<dbReference type="PANTHER" id="PTHR35041">
    <property type="entry name" value="MEDIATOR OF RNA POLYMERASE II TRANSCRIPTION SUBUNIT 1"/>
    <property type="match status" value="1"/>
</dbReference>
<evidence type="ECO:0000313" key="4">
    <source>
        <dbReference type="Proteomes" id="UP000297280"/>
    </source>
</evidence>
<keyword evidence="2" id="KW-0812">Transmembrane</keyword>
<keyword evidence="2" id="KW-1133">Transmembrane helix</keyword>
<dbReference type="STRING" id="87229.A0A4Z1KXK0"/>
<keyword evidence="4" id="KW-1185">Reference proteome</keyword>
<evidence type="ECO:0000313" key="3">
    <source>
        <dbReference type="EMBL" id="TGO89274.1"/>
    </source>
</evidence>
<sequence>MFSISVIKDASLAALIGTIFRTMDFVGFAPAATLFVVPINIIIPVPIPVLNGTKFSLDIESYESSRFSSISQQIAKNSASLADVVSLGLTLKCREAKSTEQANFVQRATDREKSQSQFIVPQINDSIWNNSISGLGKYSQYLLFYFSPRPDDQISRAGELGLPVSLSTGTGRTFWIPYLIDNPLLRLFTACDDIQASLFKSLFPPSGDDFEKKLLIEPWQCRNRTSMRAIEDLSINIPIGCLGSPSLTSSSTKYANITTSDTKNVYVYHPLYLVLSYNIGFFLASLCGAIGLYSMHLNGISHSNSFSAIMLTTRNPDLDILARGKSLGSDPLSKSIKNTKLRFGPLISQHGPEKRGSDDSPRHVAFGPEGSVDELKKDGKYM</sequence>
<feature type="region of interest" description="Disordered" evidence="1">
    <location>
        <begin position="345"/>
        <end position="382"/>
    </location>
</feature>
<dbReference type="EMBL" id="PQXO01000117">
    <property type="protein sequence ID" value="TGO89274.1"/>
    <property type="molecule type" value="Genomic_DNA"/>
</dbReference>
<feature type="compositionally biased region" description="Basic and acidic residues" evidence="1">
    <location>
        <begin position="373"/>
        <end position="382"/>
    </location>
</feature>
<accession>A0A4Z1KXK0</accession>
<organism evidence="3 4">
    <name type="scientific">Botrytis porri</name>
    <dbReference type="NCBI Taxonomy" id="87229"/>
    <lineage>
        <taxon>Eukaryota</taxon>
        <taxon>Fungi</taxon>
        <taxon>Dikarya</taxon>
        <taxon>Ascomycota</taxon>
        <taxon>Pezizomycotina</taxon>
        <taxon>Leotiomycetes</taxon>
        <taxon>Helotiales</taxon>
        <taxon>Sclerotiniaceae</taxon>
        <taxon>Botrytis</taxon>
    </lineage>
</organism>
<feature type="transmembrane region" description="Helical" evidence="2">
    <location>
        <begin position="271"/>
        <end position="293"/>
    </location>
</feature>